<keyword evidence="2" id="KW-0812">Transmembrane</keyword>
<evidence type="ECO:0000256" key="2">
    <source>
        <dbReference type="SAM" id="Phobius"/>
    </source>
</evidence>
<gene>
    <name evidence="4" type="ORF">DB30_05819</name>
</gene>
<dbReference type="Proteomes" id="UP000031599">
    <property type="component" value="Unassembled WGS sequence"/>
</dbReference>
<dbReference type="AlphaFoldDB" id="A0A0C2D0B9"/>
<evidence type="ECO:0000313" key="5">
    <source>
        <dbReference type="Proteomes" id="UP000031599"/>
    </source>
</evidence>
<protein>
    <submittedName>
        <fullName evidence="4">Uncharacterized protein</fullName>
    </submittedName>
</protein>
<keyword evidence="2" id="KW-0472">Membrane</keyword>
<evidence type="ECO:0000313" key="4">
    <source>
        <dbReference type="EMBL" id="KIG15275.1"/>
    </source>
</evidence>
<reference evidence="4 5" key="1">
    <citation type="submission" date="2014-12" db="EMBL/GenBank/DDBJ databases">
        <title>Genome assembly of Enhygromyxa salina DSM 15201.</title>
        <authorList>
            <person name="Sharma G."/>
            <person name="Subramanian S."/>
        </authorList>
    </citation>
    <scope>NUCLEOTIDE SEQUENCE [LARGE SCALE GENOMIC DNA]</scope>
    <source>
        <strain evidence="4 5">DSM 15201</strain>
    </source>
</reference>
<comment type="caution">
    <text evidence="4">The sequence shown here is derived from an EMBL/GenBank/DDBJ whole genome shotgun (WGS) entry which is preliminary data.</text>
</comment>
<dbReference type="EMBL" id="JMCC02000058">
    <property type="protein sequence ID" value="KIG15275.1"/>
    <property type="molecule type" value="Genomic_DNA"/>
</dbReference>
<dbReference type="RefSeq" id="WP_052552098.1">
    <property type="nucleotide sequence ID" value="NZ_JMCC02000058.1"/>
</dbReference>
<keyword evidence="2" id="KW-1133">Transmembrane helix</keyword>
<feature type="transmembrane region" description="Helical" evidence="2">
    <location>
        <begin position="227"/>
        <end position="247"/>
    </location>
</feature>
<feature type="chain" id="PRO_5002159395" evidence="3">
    <location>
        <begin position="26"/>
        <end position="282"/>
    </location>
</feature>
<proteinExistence type="predicted"/>
<accession>A0A0C2D0B9</accession>
<name>A0A0C2D0B9_9BACT</name>
<organism evidence="4 5">
    <name type="scientific">Enhygromyxa salina</name>
    <dbReference type="NCBI Taxonomy" id="215803"/>
    <lineage>
        <taxon>Bacteria</taxon>
        <taxon>Pseudomonadati</taxon>
        <taxon>Myxococcota</taxon>
        <taxon>Polyangia</taxon>
        <taxon>Nannocystales</taxon>
        <taxon>Nannocystaceae</taxon>
        <taxon>Enhygromyxa</taxon>
    </lineage>
</organism>
<feature type="region of interest" description="Disordered" evidence="1">
    <location>
        <begin position="149"/>
        <end position="169"/>
    </location>
</feature>
<evidence type="ECO:0000256" key="1">
    <source>
        <dbReference type="SAM" id="MobiDB-lite"/>
    </source>
</evidence>
<feature type="signal peptide" evidence="3">
    <location>
        <begin position="1"/>
        <end position="25"/>
    </location>
</feature>
<evidence type="ECO:0000256" key="3">
    <source>
        <dbReference type="SAM" id="SignalP"/>
    </source>
</evidence>
<keyword evidence="3" id="KW-0732">Signal</keyword>
<sequence>MIVRRASFIAALTLGSLSLASTAAAQDPASNRAQPEDHPLTVALELGVEGLPKDLQPEVLSITQAELEQLGATHGFTLATNDAPDLVMRATVSQPKGQTSVFLISSSVEFEGKTISEAKEDVCLRCTPSEVAAESLAILPDAVAHARKARAEAAPPPLPPDDEQPKEDPVGAVHVRSLGPAGYAGIASSALGLGAAIAGTVVLHRGLVVTSEPGAPIVDTIDYRPPGVAMLGAGLGLMVVGNVLLALDLSVLHKRRAATTAKVTGFGLTTQNGAGLTIRGQF</sequence>